<evidence type="ECO:0000313" key="1">
    <source>
        <dbReference type="EMBL" id="PNW72994.1"/>
    </source>
</evidence>
<proteinExistence type="predicted"/>
<dbReference type="Proteomes" id="UP000006906">
    <property type="component" value="Chromosome 14"/>
</dbReference>
<organism evidence="1 2">
    <name type="scientific">Chlamydomonas reinhardtii</name>
    <name type="common">Chlamydomonas smithii</name>
    <dbReference type="NCBI Taxonomy" id="3055"/>
    <lineage>
        <taxon>Eukaryota</taxon>
        <taxon>Viridiplantae</taxon>
        <taxon>Chlorophyta</taxon>
        <taxon>core chlorophytes</taxon>
        <taxon>Chlorophyceae</taxon>
        <taxon>CS clade</taxon>
        <taxon>Chlamydomonadales</taxon>
        <taxon>Chlamydomonadaceae</taxon>
        <taxon>Chlamydomonas</taxon>
    </lineage>
</organism>
<protein>
    <submittedName>
        <fullName evidence="1">Uncharacterized protein</fullName>
    </submittedName>
</protein>
<dbReference type="KEGG" id="cre:CHLRE_14g614708v5"/>
<dbReference type="EMBL" id="CM008975">
    <property type="protein sequence ID" value="PNW72994.1"/>
    <property type="molecule type" value="Genomic_DNA"/>
</dbReference>
<reference evidence="1 2" key="1">
    <citation type="journal article" date="2007" name="Science">
        <title>The Chlamydomonas genome reveals the evolution of key animal and plant functions.</title>
        <authorList>
            <person name="Merchant S.S."/>
            <person name="Prochnik S.E."/>
            <person name="Vallon O."/>
            <person name="Harris E.H."/>
            <person name="Karpowicz S.J."/>
            <person name="Witman G.B."/>
            <person name="Terry A."/>
            <person name="Salamov A."/>
            <person name="Fritz-Laylin L.K."/>
            <person name="Marechal-Drouard L."/>
            <person name="Marshall W.F."/>
            <person name="Qu L.H."/>
            <person name="Nelson D.R."/>
            <person name="Sanderfoot A.A."/>
            <person name="Spalding M.H."/>
            <person name="Kapitonov V.V."/>
            <person name="Ren Q."/>
            <person name="Ferris P."/>
            <person name="Lindquist E."/>
            <person name="Shapiro H."/>
            <person name="Lucas S.M."/>
            <person name="Grimwood J."/>
            <person name="Schmutz J."/>
            <person name="Cardol P."/>
            <person name="Cerutti H."/>
            <person name="Chanfreau G."/>
            <person name="Chen C.L."/>
            <person name="Cognat V."/>
            <person name="Croft M.T."/>
            <person name="Dent R."/>
            <person name="Dutcher S."/>
            <person name="Fernandez E."/>
            <person name="Fukuzawa H."/>
            <person name="Gonzalez-Ballester D."/>
            <person name="Gonzalez-Halphen D."/>
            <person name="Hallmann A."/>
            <person name="Hanikenne M."/>
            <person name="Hippler M."/>
            <person name="Inwood W."/>
            <person name="Jabbari K."/>
            <person name="Kalanon M."/>
            <person name="Kuras R."/>
            <person name="Lefebvre P.A."/>
            <person name="Lemaire S.D."/>
            <person name="Lobanov A.V."/>
            <person name="Lohr M."/>
            <person name="Manuell A."/>
            <person name="Meier I."/>
            <person name="Mets L."/>
            <person name="Mittag M."/>
            <person name="Mittelmeier T."/>
            <person name="Moroney J.V."/>
            <person name="Moseley J."/>
            <person name="Napoli C."/>
            <person name="Nedelcu A.M."/>
            <person name="Niyogi K."/>
            <person name="Novoselov S.V."/>
            <person name="Paulsen I.T."/>
            <person name="Pazour G."/>
            <person name="Purton S."/>
            <person name="Ral J.P."/>
            <person name="Riano-Pachon D.M."/>
            <person name="Riekhof W."/>
            <person name="Rymarquis L."/>
            <person name="Schroda M."/>
            <person name="Stern D."/>
            <person name="Umen J."/>
            <person name="Willows R."/>
            <person name="Wilson N."/>
            <person name="Zimmer S.L."/>
            <person name="Allmer J."/>
            <person name="Balk J."/>
            <person name="Bisova K."/>
            <person name="Chen C.J."/>
            <person name="Elias M."/>
            <person name="Gendler K."/>
            <person name="Hauser C."/>
            <person name="Lamb M.R."/>
            <person name="Ledford H."/>
            <person name="Long J.C."/>
            <person name="Minagawa J."/>
            <person name="Page M.D."/>
            <person name="Pan J."/>
            <person name="Pootakham W."/>
            <person name="Roje S."/>
            <person name="Rose A."/>
            <person name="Stahlberg E."/>
            <person name="Terauchi A.M."/>
            <person name="Yang P."/>
            <person name="Ball S."/>
            <person name="Bowler C."/>
            <person name="Dieckmann C.L."/>
            <person name="Gladyshev V.N."/>
            <person name="Green P."/>
            <person name="Jorgensen R."/>
            <person name="Mayfield S."/>
            <person name="Mueller-Roeber B."/>
            <person name="Rajamani S."/>
            <person name="Sayre R.T."/>
            <person name="Brokstein P."/>
            <person name="Dubchak I."/>
            <person name="Goodstein D."/>
            <person name="Hornick L."/>
            <person name="Huang Y.W."/>
            <person name="Jhaveri J."/>
            <person name="Luo Y."/>
            <person name="Martinez D."/>
            <person name="Ngau W.C."/>
            <person name="Otillar B."/>
            <person name="Poliakov A."/>
            <person name="Porter A."/>
            <person name="Szajkowski L."/>
            <person name="Werner G."/>
            <person name="Zhou K."/>
            <person name="Grigoriev I.V."/>
            <person name="Rokhsar D.S."/>
            <person name="Grossman A.R."/>
        </authorList>
    </citation>
    <scope>NUCLEOTIDE SEQUENCE [LARGE SCALE GENOMIC DNA]</scope>
    <source>
        <strain evidence="2">CC-503</strain>
    </source>
</reference>
<dbReference type="Gramene" id="PNW72994">
    <property type="protein sequence ID" value="PNW72994"/>
    <property type="gene ID" value="CHLRE_14g614708v5"/>
</dbReference>
<gene>
    <name evidence="1" type="ORF">CHLRE_14g614708v5</name>
</gene>
<dbReference type="AlphaFoldDB" id="A0A2K3CXH5"/>
<sequence length="73" mass="8364">MANDDIRHELQEFKLQVAEQQRAQEQRWGQEMAALKRALYVITKEDVAQLLRLALSVIGYGQRSSSPAHEKLA</sequence>
<dbReference type="GeneID" id="66056193"/>
<accession>A0A2K3CXH5</accession>
<evidence type="ECO:0000313" key="2">
    <source>
        <dbReference type="Proteomes" id="UP000006906"/>
    </source>
</evidence>
<dbReference type="InParanoid" id="A0A2K3CXH5"/>
<dbReference type="RefSeq" id="XP_042916738.1">
    <property type="nucleotide sequence ID" value="XM_043070065.1"/>
</dbReference>
<keyword evidence="2" id="KW-1185">Reference proteome</keyword>
<name>A0A2K3CXH5_CHLRE</name>